<protein>
    <submittedName>
        <fullName evidence="3">Flagellar basal-body rod modification protein FlgD</fullName>
    </submittedName>
</protein>
<gene>
    <name evidence="3" type="ORF">SAMN05216565_10276</name>
</gene>
<evidence type="ECO:0000313" key="3">
    <source>
        <dbReference type="EMBL" id="SDP25334.1"/>
    </source>
</evidence>
<dbReference type="NCBIfam" id="NF007197">
    <property type="entry name" value="PRK09618.1"/>
    <property type="match status" value="1"/>
</dbReference>
<comment type="similarity">
    <text evidence="1">Belongs to the FlgD family.</text>
</comment>
<keyword evidence="3" id="KW-0282">Flagellum</keyword>
<keyword evidence="2" id="KW-1005">Bacterial flagellum biogenesis</keyword>
<dbReference type="RefSeq" id="WP_090850275.1">
    <property type="nucleotide sequence ID" value="NZ_FNJU01000002.1"/>
</dbReference>
<dbReference type="Pfam" id="PF03963">
    <property type="entry name" value="FlgD"/>
    <property type="match status" value="1"/>
</dbReference>
<evidence type="ECO:0000313" key="4">
    <source>
        <dbReference type="Proteomes" id="UP000199159"/>
    </source>
</evidence>
<keyword evidence="3" id="KW-0966">Cell projection</keyword>
<evidence type="ECO:0000256" key="1">
    <source>
        <dbReference type="ARBA" id="ARBA00010577"/>
    </source>
</evidence>
<dbReference type="EMBL" id="FNJU01000002">
    <property type="protein sequence ID" value="SDP25334.1"/>
    <property type="molecule type" value="Genomic_DNA"/>
</dbReference>
<dbReference type="Proteomes" id="UP000199159">
    <property type="component" value="Unassembled WGS sequence"/>
</dbReference>
<dbReference type="AlphaFoldDB" id="A0A1H0R772"/>
<sequence>MTNTIDSSLYLSEKRATTTGAKTLGKDEFLKILMVQLQNQDPMKPMEDKEFISQMANFSSLEQMTNMSSLLEKYLSKNPYDSLVKYSELIGKQVEWNTENGTVNKGIVKSVSQNGQEFILELQDGKTISSNVITKVSQQSETV</sequence>
<dbReference type="STRING" id="930152.SAMN05216565_10276"/>
<keyword evidence="4" id="KW-1185">Reference proteome</keyword>
<organism evidence="3 4">
    <name type="scientific">Litchfieldia salsa</name>
    <dbReference type="NCBI Taxonomy" id="930152"/>
    <lineage>
        <taxon>Bacteria</taxon>
        <taxon>Bacillati</taxon>
        <taxon>Bacillota</taxon>
        <taxon>Bacilli</taxon>
        <taxon>Bacillales</taxon>
        <taxon>Bacillaceae</taxon>
        <taxon>Litchfieldia</taxon>
    </lineage>
</organism>
<dbReference type="OrthoDB" id="280334at2"/>
<dbReference type="InterPro" id="IPR005648">
    <property type="entry name" value="FlgD"/>
</dbReference>
<evidence type="ECO:0000256" key="2">
    <source>
        <dbReference type="ARBA" id="ARBA00022795"/>
    </source>
</evidence>
<dbReference type="GO" id="GO:0044781">
    <property type="term" value="P:bacterial-type flagellum organization"/>
    <property type="evidence" value="ECO:0007669"/>
    <property type="project" value="UniProtKB-KW"/>
</dbReference>
<accession>A0A1H0R772</accession>
<reference evidence="4" key="1">
    <citation type="submission" date="2016-10" db="EMBL/GenBank/DDBJ databases">
        <authorList>
            <person name="Varghese N."/>
            <person name="Submissions S."/>
        </authorList>
    </citation>
    <scope>NUCLEOTIDE SEQUENCE [LARGE SCALE GENOMIC DNA]</scope>
    <source>
        <strain evidence="4">IBRC-M10078</strain>
    </source>
</reference>
<name>A0A1H0R772_9BACI</name>
<keyword evidence="3" id="KW-0969">Cilium</keyword>
<proteinExistence type="inferred from homology"/>